<feature type="compositionally biased region" description="Low complexity" evidence="1">
    <location>
        <begin position="51"/>
        <end position="62"/>
    </location>
</feature>
<sequence>MVLNHQPHKFRSQSPVFRVQPPRFQSPVFRVQSLSRPAPVPRDPSRPVPVPRVQSSPAPVSRDPSVLAPPKISKAIAGGRAREARGIAKEVRPMRLAFEAGGKVIGKEASCPVPSETRTFIQQKTTRQFTKWELQRDACKS</sequence>
<proteinExistence type="predicted"/>
<accession>A0A4Z2GZV6</accession>
<evidence type="ECO:0000313" key="2">
    <source>
        <dbReference type="EMBL" id="TNN58303.1"/>
    </source>
</evidence>
<protein>
    <submittedName>
        <fullName evidence="2">Uncharacterized protein</fullName>
    </submittedName>
</protein>
<name>A0A4Z2GZV6_9TELE</name>
<dbReference type="EMBL" id="SRLO01000383">
    <property type="protein sequence ID" value="TNN58303.1"/>
    <property type="molecule type" value="Genomic_DNA"/>
</dbReference>
<reference evidence="2 3" key="1">
    <citation type="submission" date="2019-03" db="EMBL/GenBank/DDBJ databases">
        <title>First draft genome of Liparis tanakae, snailfish: a comprehensive survey of snailfish specific genes.</title>
        <authorList>
            <person name="Kim W."/>
            <person name="Song I."/>
            <person name="Jeong J.-H."/>
            <person name="Kim D."/>
            <person name="Kim S."/>
            <person name="Ryu S."/>
            <person name="Song J.Y."/>
            <person name="Lee S.K."/>
        </authorList>
    </citation>
    <scope>NUCLEOTIDE SEQUENCE [LARGE SCALE GENOMIC DNA]</scope>
    <source>
        <tissue evidence="2">Muscle</tissue>
    </source>
</reference>
<gene>
    <name evidence="2" type="ORF">EYF80_031486</name>
</gene>
<evidence type="ECO:0000256" key="1">
    <source>
        <dbReference type="SAM" id="MobiDB-lite"/>
    </source>
</evidence>
<evidence type="ECO:0000313" key="3">
    <source>
        <dbReference type="Proteomes" id="UP000314294"/>
    </source>
</evidence>
<feature type="region of interest" description="Disordered" evidence="1">
    <location>
        <begin position="30"/>
        <end position="67"/>
    </location>
</feature>
<dbReference type="AlphaFoldDB" id="A0A4Z2GZV6"/>
<feature type="compositionally biased region" description="Pro residues" evidence="1">
    <location>
        <begin position="38"/>
        <end position="50"/>
    </location>
</feature>
<keyword evidence="3" id="KW-1185">Reference proteome</keyword>
<dbReference type="Proteomes" id="UP000314294">
    <property type="component" value="Unassembled WGS sequence"/>
</dbReference>
<comment type="caution">
    <text evidence="2">The sequence shown here is derived from an EMBL/GenBank/DDBJ whole genome shotgun (WGS) entry which is preliminary data.</text>
</comment>
<organism evidence="2 3">
    <name type="scientific">Liparis tanakae</name>
    <name type="common">Tanaka's snailfish</name>
    <dbReference type="NCBI Taxonomy" id="230148"/>
    <lineage>
        <taxon>Eukaryota</taxon>
        <taxon>Metazoa</taxon>
        <taxon>Chordata</taxon>
        <taxon>Craniata</taxon>
        <taxon>Vertebrata</taxon>
        <taxon>Euteleostomi</taxon>
        <taxon>Actinopterygii</taxon>
        <taxon>Neopterygii</taxon>
        <taxon>Teleostei</taxon>
        <taxon>Neoteleostei</taxon>
        <taxon>Acanthomorphata</taxon>
        <taxon>Eupercaria</taxon>
        <taxon>Perciformes</taxon>
        <taxon>Cottioidei</taxon>
        <taxon>Cottales</taxon>
        <taxon>Liparidae</taxon>
        <taxon>Liparis</taxon>
    </lineage>
</organism>